<feature type="non-terminal residue" evidence="1">
    <location>
        <position position="1"/>
    </location>
</feature>
<dbReference type="AlphaFoldDB" id="A0AAD7ZXV5"/>
<dbReference type="EMBL" id="JASPKZ010005316">
    <property type="protein sequence ID" value="KAJ9588712.1"/>
    <property type="molecule type" value="Genomic_DNA"/>
</dbReference>
<protein>
    <submittedName>
        <fullName evidence="1">Uncharacterized protein</fullName>
    </submittedName>
</protein>
<evidence type="ECO:0000313" key="2">
    <source>
        <dbReference type="Proteomes" id="UP001233999"/>
    </source>
</evidence>
<dbReference type="InterPro" id="IPR023250">
    <property type="entry name" value="Cyclin-dep_Kinase_2_interact"/>
</dbReference>
<name>A0AAD7ZXV5_DIPPU</name>
<keyword evidence="2" id="KW-1185">Reference proteome</keyword>
<sequence length="64" mass="7583">EVIDKICDAYKCELKAKRIVKESVAHSRTNQELKYYIITWVHQPYVDSHIELLLESLLQETGHR</sequence>
<proteinExistence type="predicted"/>
<reference evidence="1" key="2">
    <citation type="submission" date="2023-05" db="EMBL/GenBank/DDBJ databases">
        <authorList>
            <person name="Fouks B."/>
        </authorList>
    </citation>
    <scope>NUCLEOTIDE SEQUENCE</scope>
    <source>
        <strain evidence="1">Stay&amp;Tobe</strain>
        <tissue evidence="1">Testes</tissue>
    </source>
</reference>
<organism evidence="1 2">
    <name type="scientific">Diploptera punctata</name>
    <name type="common">Pacific beetle cockroach</name>
    <dbReference type="NCBI Taxonomy" id="6984"/>
    <lineage>
        <taxon>Eukaryota</taxon>
        <taxon>Metazoa</taxon>
        <taxon>Ecdysozoa</taxon>
        <taxon>Arthropoda</taxon>
        <taxon>Hexapoda</taxon>
        <taxon>Insecta</taxon>
        <taxon>Pterygota</taxon>
        <taxon>Neoptera</taxon>
        <taxon>Polyneoptera</taxon>
        <taxon>Dictyoptera</taxon>
        <taxon>Blattodea</taxon>
        <taxon>Blaberoidea</taxon>
        <taxon>Blaberidae</taxon>
        <taxon>Diplopterinae</taxon>
        <taxon>Diploptera</taxon>
    </lineage>
</organism>
<accession>A0AAD7ZXV5</accession>
<gene>
    <name evidence="1" type="ORF">L9F63_018004</name>
</gene>
<evidence type="ECO:0000313" key="1">
    <source>
        <dbReference type="EMBL" id="KAJ9588712.1"/>
    </source>
</evidence>
<dbReference type="Proteomes" id="UP001233999">
    <property type="component" value="Unassembled WGS sequence"/>
</dbReference>
<dbReference type="PRINTS" id="PR02040">
    <property type="entry name" value="CDK2IP"/>
</dbReference>
<comment type="caution">
    <text evidence="1">The sequence shown here is derived from an EMBL/GenBank/DDBJ whole genome shotgun (WGS) entry which is preliminary data.</text>
</comment>
<reference evidence="1" key="1">
    <citation type="journal article" date="2023" name="IScience">
        <title>Live-bearing cockroach genome reveals convergent evolutionary mechanisms linked to viviparity in insects and beyond.</title>
        <authorList>
            <person name="Fouks B."/>
            <person name="Harrison M.C."/>
            <person name="Mikhailova A.A."/>
            <person name="Marchal E."/>
            <person name="English S."/>
            <person name="Carruthers M."/>
            <person name="Jennings E.C."/>
            <person name="Chiamaka E.L."/>
            <person name="Frigard R.A."/>
            <person name="Pippel M."/>
            <person name="Attardo G.M."/>
            <person name="Benoit J.B."/>
            <person name="Bornberg-Bauer E."/>
            <person name="Tobe S.S."/>
        </authorList>
    </citation>
    <scope>NUCLEOTIDE SEQUENCE</scope>
    <source>
        <strain evidence="1">Stay&amp;Tobe</strain>
    </source>
</reference>